<sequence length="31" mass="3419">FVLPPTSQPVFSRPPPEPPPSLLRLSTNPHI</sequence>
<feature type="non-terminal residue" evidence="2">
    <location>
        <position position="1"/>
    </location>
</feature>
<dbReference type="Proteomes" id="UP000265520">
    <property type="component" value="Unassembled WGS sequence"/>
</dbReference>
<feature type="compositionally biased region" description="Low complexity" evidence="1">
    <location>
        <begin position="22"/>
        <end position="31"/>
    </location>
</feature>
<feature type="region of interest" description="Disordered" evidence="1">
    <location>
        <begin position="1"/>
        <end position="31"/>
    </location>
</feature>
<name>A0A392RK85_9FABA</name>
<keyword evidence="3" id="KW-1185">Reference proteome</keyword>
<comment type="caution">
    <text evidence="2">The sequence shown here is derived from an EMBL/GenBank/DDBJ whole genome shotgun (WGS) entry which is preliminary data.</text>
</comment>
<evidence type="ECO:0000313" key="3">
    <source>
        <dbReference type="Proteomes" id="UP000265520"/>
    </source>
</evidence>
<proteinExistence type="predicted"/>
<feature type="compositionally biased region" description="Pro residues" evidence="1">
    <location>
        <begin position="12"/>
        <end position="21"/>
    </location>
</feature>
<evidence type="ECO:0000313" key="2">
    <source>
        <dbReference type="EMBL" id="MCI36669.1"/>
    </source>
</evidence>
<dbReference type="AlphaFoldDB" id="A0A392RK85"/>
<accession>A0A392RK85</accession>
<organism evidence="2 3">
    <name type="scientific">Trifolium medium</name>
    <dbReference type="NCBI Taxonomy" id="97028"/>
    <lineage>
        <taxon>Eukaryota</taxon>
        <taxon>Viridiplantae</taxon>
        <taxon>Streptophyta</taxon>
        <taxon>Embryophyta</taxon>
        <taxon>Tracheophyta</taxon>
        <taxon>Spermatophyta</taxon>
        <taxon>Magnoliopsida</taxon>
        <taxon>eudicotyledons</taxon>
        <taxon>Gunneridae</taxon>
        <taxon>Pentapetalae</taxon>
        <taxon>rosids</taxon>
        <taxon>fabids</taxon>
        <taxon>Fabales</taxon>
        <taxon>Fabaceae</taxon>
        <taxon>Papilionoideae</taxon>
        <taxon>50 kb inversion clade</taxon>
        <taxon>NPAAA clade</taxon>
        <taxon>Hologalegina</taxon>
        <taxon>IRL clade</taxon>
        <taxon>Trifolieae</taxon>
        <taxon>Trifolium</taxon>
    </lineage>
</organism>
<reference evidence="2 3" key="1">
    <citation type="journal article" date="2018" name="Front. Plant Sci.">
        <title>Red Clover (Trifolium pratense) and Zigzag Clover (T. medium) - A Picture of Genomic Similarities and Differences.</title>
        <authorList>
            <person name="Dluhosova J."/>
            <person name="Istvanek J."/>
            <person name="Nedelnik J."/>
            <person name="Repkova J."/>
        </authorList>
    </citation>
    <scope>NUCLEOTIDE SEQUENCE [LARGE SCALE GENOMIC DNA]</scope>
    <source>
        <strain evidence="3">cv. 10/8</strain>
        <tissue evidence="2">Leaf</tissue>
    </source>
</reference>
<evidence type="ECO:0000256" key="1">
    <source>
        <dbReference type="SAM" id="MobiDB-lite"/>
    </source>
</evidence>
<protein>
    <submittedName>
        <fullName evidence="2">Uncharacterized protein</fullName>
    </submittedName>
</protein>
<dbReference type="EMBL" id="LXQA010236253">
    <property type="protein sequence ID" value="MCI36669.1"/>
    <property type="molecule type" value="Genomic_DNA"/>
</dbReference>